<comment type="caution">
    <text evidence="3">The sequence shown here is derived from an EMBL/GenBank/DDBJ whole genome shotgun (WGS) entry which is preliminary data.</text>
</comment>
<organism evidence="3 4">
    <name type="scientific">Tepidibacillus decaturensis</name>
    <dbReference type="NCBI Taxonomy" id="1413211"/>
    <lineage>
        <taxon>Bacteria</taxon>
        <taxon>Bacillati</taxon>
        <taxon>Bacillota</taxon>
        <taxon>Bacilli</taxon>
        <taxon>Bacillales</taxon>
        <taxon>Bacillaceae</taxon>
        <taxon>Tepidibacillus</taxon>
    </lineage>
</organism>
<dbReference type="STRING" id="1413211.U473_05960"/>
<dbReference type="AlphaFoldDB" id="A0A135L3Z6"/>
<sequence>MKKFIIRILILLIILLVIVFAYFYRIWAKEKKVEEQMVMKARQEVSILDKIDEISYFTGEKQYYVIMGKDHLGIQLIIWLNEKDKINYQFLTNWVKKEEIEKKALSLQPNSSIKRITPGIMQVDRLIYEVLFKDDQGRFGYQYFDLKTGELIKMYLLGK</sequence>
<keyword evidence="1" id="KW-1133">Transmembrane helix</keyword>
<dbReference type="RefSeq" id="WP_068724321.1">
    <property type="nucleotide sequence ID" value="NZ_LSKU01000001.1"/>
</dbReference>
<evidence type="ECO:0000256" key="1">
    <source>
        <dbReference type="SAM" id="Phobius"/>
    </source>
</evidence>
<evidence type="ECO:0000313" key="4">
    <source>
        <dbReference type="Proteomes" id="UP000070352"/>
    </source>
</evidence>
<accession>A0A135L3Z6</accession>
<gene>
    <name evidence="3" type="ORF">U473_05960</name>
</gene>
<feature type="domain" description="Cell wall elongation regulator TseB-like" evidence="2">
    <location>
        <begin position="42"/>
        <end position="80"/>
    </location>
</feature>
<dbReference type="OrthoDB" id="2381181at2"/>
<protein>
    <recommendedName>
        <fullName evidence="2">Cell wall elongation regulator TseB-like domain-containing protein</fullName>
    </recommendedName>
</protein>
<dbReference type="InterPro" id="IPR046350">
    <property type="entry name" value="Cystatin_sf"/>
</dbReference>
<proteinExistence type="predicted"/>
<dbReference type="Proteomes" id="UP000070352">
    <property type="component" value="Unassembled WGS sequence"/>
</dbReference>
<evidence type="ECO:0000313" key="3">
    <source>
        <dbReference type="EMBL" id="KXG43609.1"/>
    </source>
</evidence>
<name>A0A135L3Z6_9BACI</name>
<reference evidence="3 4" key="1">
    <citation type="submission" date="2016-02" db="EMBL/GenBank/DDBJ databases">
        <title>Draft Genome for Tepidibacillus decaturensis nov. sp. Strain Z9, an Anaerobic, Moderately Thermophilic and Heterotrophic Bacterium from Deep Subsurface of the Illinois Basin, USA.</title>
        <authorList>
            <person name="Dong Y."/>
            <person name="Chang J.Y."/>
            <person name="Sanford R."/>
            <person name="Fouke B.W."/>
        </authorList>
    </citation>
    <scope>NUCLEOTIDE SEQUENCE [LARGE SCALE GENOMIC DNA]</scope>
    <source>
        <strain evidence="3 4">Z9</strain>
    </source>
</reference>
<keyword evidence="1" id="KW-0812">Transmembrane</keyword>
<dbReference type="EMBL" id="LSKU01000001">
    <property type="protein sequence ID" value="KXG43609.1"/>
    <property type="molecule type" value="Genomic_DNA"/>
</dbReference>
<keyword evidence="4" id="KW-1185">Reference proteome</keyword>
<keyword evidence="1" id="KW-0472">Membrane</keyword>
<evidence type="ECO:0000259" key="2">
    <source>
        <dbReference type="Pfam" id="PF17881"/>
    </source>
</evidence>
<dbReference type="Pfam" id="PF17881">
    <property type="entry name" value="TseB"/>
    <property type="match status" value="1"/>
</dbReference>
<dbReference type="Gene3D" id="3.10.450.40">
    <property type="match status" value="2"/>
</dbReference>
<dbReference type="SUPFAM" id="SSF54403">
    <property type="entry name" value="Cystatin/monellin"/>
    <property type="match status" value="2"/>
</dbReference>
<dbReference type="InterPro" id="IPR041401">
    <property type="entry name" value="TseB-like_dom"/>
</dbReference>
<feature type="transmembrane region" description="Helical" evidence="1">
    <location>
        <begin position="6"/>
        <end position="27"/>
    </location>
</feature>